<protein>
    <submittedName>
        <fullName evidence="3">Uncharacterized protein</fullName>
    </submittedName>
</protein>
<reference evidence="3" key="1">
    <citation type="submission" date="2021-02" db="EMBL/GenBank/DDBJ databases">
        <authorList>
            <person name="Nowell W R."/>
        </authorList>
    </citation>
    <scope>NUCLEOTIDE SEQUENCE</scope>
</reference>
<organism evidence="3 4">
    <name type="scientific">Rotaria sordida</name>
    <dbReference type="NCBI Taxonomy" id="392033"/>
    <lineage>
        <taxon>Eukaryota</taxon>
        <taxon>Metazoa</taxon>
        <taxon>Spiralia</taxon>
        <taxon>Gnathifera</taxon>
        <taxon>Rotifera</taxon>
        <taxon>Eurotatoria</taxon>
        <taxon>Bdelloidea</taxon>
        <taxon>Philodinida</taxon>
        <taxon>Philodinidae</taxon>
        <taxon>Rotaria</taxon>
    </lineage>
</organism>
<evidence type="ECO:0000313" key="3">
    <source>
        <dbReference type="EMBL" id="CAF3650327.1"/>
    </source>
</evidence>
<dbReference type="EMBL" id="CAJNOT010000607">
    <property type="protein sequence ID" value="CAF1033385.1"/>
    <property type="molecule type" value="Genomic_DNA"/>
</dbReference>
<gene>
    <name evidence="3" type="ORF">JBS370_LOCUS6313</name>
    <name evidence="2" type="ORF">ZHD862_LOCUS14162</name>
</gene>
<dbReference type="Proteomes" id="UP000663836">
    <property type="component" value="Unassembled WGS sequence"/>
</dbReference>
<dbReference type="Proteomes" id="UP000663864">
    <property type="component" value="Unassembled WGS sequence"/>
</dbReference>
<comment type="caution">
    <text evidence="3">The sequence shown here is derived from an EMBL/GenBank/DDBJ whole genome shotgun (WGS) entry which is preliminary data.</text>
</comment>
<sequence>MAQTMMKGRATCSICGKEKIAYKCGGCSRDYCFNHLEEHRQTLGKQFDEIENDRDQFHRALVERKEVQKPFPLIQQVDKWEEDSIKKIKQTAEECRQTLIEHKNKHFIEIEKKLSQLTEQLKENRQENDFNEIDLDGFKMKLTKLAEELDQPSNIRIQQDSTSFINKLSVIVSPEILQENNFNETDSNQITTKLTEKLDQPRNISIQKGSTSFINKSSVIVSSGNCDLISKLMRERIYKRTFPKIWSETEYEKLLG</sequence>
<name>A0A818RFB5_9BILA</name>
<proteinExistence type="predicted"/>
<dbReference type="EMBL" id="CAJOBD010000346">
    <property type="protein sequence ID" value="CAF3650327.1"/>
    <property type="molecule type" value="Genomic_DNA"/>
</dbReference>
<keyword evidence="1" id="KW-0175">Coiled coil</keyword>
<evidence type="ECO:0000313" key="2">
    <source>
        <dbReference type="EMBL" id="CAF1033385.1"/>
    </source>
</evidence>
<dbReference type="AlphaFoldDB" id="A0A818RFB5"/>
<accession>A0A818RFB5</accession>
<evidence type="ECO:0000313" key="4">
    <source>
        <dbReference type="Proteomes" id="UP000663836"/>
    </source>
</evidence>
<evidence type="ECO:0000256" key="1">
    <source>
        <dbReference type="SAM" id="Coils"/>
    </source>
</evidence>
<feature type="coiled-coil region" evidence="1">
    <location>
        <begin position="85"/>
        <end position="134"/>
    </location>
</feature>